<evidence type="ECO:0000313" key="3">
    <source>
        <dbReference type="EMBL" id="KAJ7028022.1"/>
    </source>
</evidence>
<feature type="domain" description="DUF6534" evidence="2">
    <location>
        <begin position="168"/>
        <end position="221"/>
    </location>
</feature>
<reference evidence="3" key="1">
    <citation type="submission" date="2023-03" db="EMBL/GenBank/DDBJ databases">
        <title>Massive genome expansion in bonnet fungi (Mycena s.s.) driven by repeated elements and novel gene families across ecological guilds.</title>
        <authorList>
            <consortium name="Lawrence Berkeley National Laboratory"/>
            <person name="Harder C.B."/>
            <person name="Miyauchi S."/>
            <person name="Viragh M."/>
            <person name="Kuo A."/>
            <person name="Thoen E."/>
            <person name="Andreopoulos B."/>
            <person name="Lu D."/>
            <person name="Skrede I."/>
            <person name="Drula E."/>
            <person name="Henrissat B."/>
            <person name="Morin E."/>
            <person name="Kohler A."/>
            <person name="Barry K."/>
            <person name="LaButti K."/>
            <person name="Morin E."/>
            <person name="Salamov A."/>
            <person name="Lipzen A."/>
            <person name="Mereny Z."/>
            <person name="Hegedus B."/>
            <person name="Baldrian P."/>
            <person name="Stursova M."/>
            <person name="Weitz H."/>
            <person name="Taylor A."/>
            <person name="Grigoriev I.V."/>
            <person name="Nagy L.G."/>
            <person name="Martin F."/>
            <person name="Kauserud H."/>
        </authorList>
    </citation>
    <scope>NUCLEOTIDE SEQUENCE</scope>
    <source>
        <strain evidence="3">CBHHK200</strain>
    </source>
</reference>
<accession>A0AAD6SIX3</accession>
<keyword evidence="1" id="KW-1133">Transmembrane helix</keyword>
<feature type="transmembrane region" description="Helical" evidence="1">
    <location>
        <begin position="54"/>
        <end position="73"/>
    </location>
</feature>
<dbReference type="PANTHER" id="PTHR40465">
    <property type="entry name" value="CHROMOSOME 1, WHOLE GENOME SHOTGUN SEQUENCE"/>
    <property type="match status" value="1"/>
</dbReference>
<dbReference type="Pfam" id="PF20152">
    <property type="entry name" value="DUF6534"/>
    <property type="match status" value="1"/>
</dbReference>
<comment type="caution">
    <text evidence="3">The sequence shown here is derived from an EMBL/GenBank/DDBJ whole genome shotgun (WGS) entry which is preliminary data.</text>
</comment>
<keyword evidence="1" id="KW-0472">Membrane</keyword>
<feature type="transmembrane region" description="Helical" evidence="1">
    <location>
        <begin position="161"/>
        <end position="183"/>
    </location>
</feature>
<dbReference type="AlphaFoldDB" id="A0AAD6SIX3"/>
<evidence type="ECO:0000313" key="4">
    <source>
        <dbReference type="Proteomes" id="UP001218188"/>
    </source>
</evidence>
<dbReference type="Proteomes" id="UP001218188">
    <property type="component" value="Unassembled WGS sequence"/>
</dbReference>
<dbReference type="EMBL" id="JARJCM010000117">
    <property type="protein sequence ID" value="KAJ7028022.1"/>
    <property type="molecule type" value="Genomic_DNA"/>
</dbReference>
<dbReference type="Gene3D" id="3.30.9.10">
    <property type="entry name" value="D-Amino Acid Oxidase, subunit A, domain 2"/>
    <property type="match status" value="1"/>
</dbReference>
<feature type="transmembrane region" description="Helical" evidence="1">
    <location>
        <begin position="127"/>
        <end position="149"/>
    </location>
</feature>
<dbReference type="Gene3D" id="3.40.50.720">
    <property type="entry name" value="NAD(P)-binding Rossmann-like Domain"/>
    <property type="match status" value="1"/>
</dbReference>
<organism evidence="3 4">
    <name type="scientific">Mycena alexandri</name>
    <dbReference type="NCBI Taxonomy" id="1745969"/>
    <lineage>
        <taxon>Eukaryota</taxon>
        <taxon>Fungi</taxon>
        <taxon>Dikarya</taxon>
        <taxon>Basidiomycota</taxon>
        <taxon>Agaricomycotina</taxon>
        <taxon>Agaricomycetes</taxon>
        <taxon>Agaricomycetidae</taxon>
        <taxon>Agaricales</taxon>
        <taxon>Marasmiineae</taxon>
        <taxon>Mycenaceae</taxon>
        <taxon>Mycena</taxon>
    </lineage>
</organism>
<dbReference type="PANTHER" id="PTHR40465:SF1">
    <property type="entry name" value="DUF6534 DOMAIN-CONTAINING PROTEIN"/>
    <property type="match status" value="1"/>
</dbReference>
<sequence>MINCTGIGALSIGDSEDYNVYLTRGEILIVRAPWIKRGYMYYSRFPEDSLRLKVLVGFVWYVYWYPSLARYALLNMQLQTELDNLVPPHSFEAAILFSGLIAASVQGFFSFRIYALKKPYIAVLCRMLSALRLLELTFVSITAVGVTLLERYEKERGWLFMAGWCIRAATDVTITATLVVILYSQRSNVRGRTAALVDKIIAWAPETGLVTSALGMVMLICVCLSSP</sequence>
<proteinExistence type="predicted"/>
<protein>
    <recommendedName>
        <fullName evidence="2">DUF6534 domain-containing protein</fullName>
    </recommendedName>
</protein>
<feature type="transmembrane region" description="Helical" evidence="1">
    <location>
        <begin position="93"/>
        <end position="115"/>
    </location>
</feature>
<evidence type="ECO:0000259" key="2">
    <source>
        <dbReference type="Pfam" id="PF20152"/>
    </source>
</evidence>
<evidence type="ECO:0000256" key="1">
    <source>
        <dbReference type="SAM" id="Phobius"/>
    </source>
</evidence>
<dbReference type="InterPro" id="IPR045339">
    <property type="entry name" value="DUF6534"/>
</dbReference>
<name>A0AAD6SIX3_9AGAR</name>
<keyword evidence="4" id="KW-1185">Reference proteome</keyword>
<gene>
    <name evidence="3" type="ORF">C8F04DRAFT_1266412</name>
</gene>
<keyword evidence="1" id="KW-0812">Transmembrane</keyword>